<evidence type="ECO:0000313" key="2">
    <source>
        <dbReference type="Proteomes" id="UP001145742"/>
    </source>
</evidence>
<dbReference type="PANTHER" id="PTHR14187">
    <property type="entry name" value="ALPHA KINASE/ELONGATION FACTOR 2 KINASE"/>
    <property type="match status" value="1"/>
</dbReference>
<sequence>MPAAAAAHQEGSISPVCQEFPGQRHVQNVTTGMELEATNEKMLPALTVFSKGLDYLKQYVATVKSKQYALNAIQEASFQTVYDQEEITWVITVLAMWSSAARQFMCLTAKEAGNVSDMLSENLVIALEPEAASLWSKQLPQKGFMADSSDKKRFEDSPGIQYIVVDCGGRIFPV</sequence>
<dbReference type="Gene3D" id="3.30.420.40">
    <property type="match status" value="1"/>
</dbReference>
<dbReference type="PANTHER" id="PTHR14187:SF5">
    <property type="entry name" value="HEAT SHOCK 70 KDA PROTEIN 12A"/>
    <property type="match status" value="1"/>
</dbReference>
<accession>A0ABQ9DRP1</accession>
<keyword evidence="2" id="KW-1185">Reference proteome</keyword>
<comment type="caution">
    <text evidence="1">The sequence shown here is derived from an EMBL/GenBank/DDBJ whole genome shotgun (WGS) entry which is preliminary data.</text>
</comment>
<name>A0ABQ9DRP1_9PASS</name>
<evidence type="ECO:0000313" key="1">
    <source>
        <dbReference type="EMBL" id="KAJ7425964.1"/>
    </source>
</evidence>
<dbReference type="EMBL" id="WHWB01032380">
    <property type="protein sequence ID" value="KAJ7425964.1"/>
    <property type="molecule type" value="Genomic_DNA"/>
</dbReference>
<proteinExistence type="predicted"/>
<dbReference type="Proteomes" id="UP001145742">
    <property type="component" value="Unassembled WGS sequence"/>
</dbReference>
<protein>
    <submittedName>
        <fullName evidence="1">Heat shock 70 kDa protein 12B-like protein</fullName>
    </submittedName>
</protein>
<gene>
    <name evidence="1" type="ORF">WISP_21602</name>
</gene>
<reference evidence="1" key="1">
    <citation type="submission" date="2019-10" db="EMBL/GenBank/DDBJ databases">
        <authorList>
            <person name="Soares A.E.R."/>
            <person name="Aleixo A."/>
            <person name="Schneider P."/>
            <person name="Miyaki C.Y."/>
            <person name="Schneider M.P."/>
            <person name="Mello C."/>
            <person name="Vasconcelos A.T.R."/>
        </authorList>
    </citation>
    <scope>NUCLEOTIDE SEQUENCE</scope>
    <source>
        <tissue evidence="1">Muscle</tissue>
    </source>
</reference>
<organism evidence="1 2">
    <name type="scientific">Willisornis vidua</name>
    <name type="common">Xingu scale-backed antbird</name>
    <dbReference type="NCBI Taxonomy" id="1566151"/>
    <lineage>
        <taxon>Eukaryota</taxon>
        <taxon>Metazoa</taxon>
        <taxon>Chordata</taxon>
        <taxon>Craniata</taxon>
        <taxon>Vertebrata</taxon>
        <taxon>Euteleostomi</taxon>
        <taxon>Archelosauria</taxon>
        <taxon>Archosauria</taxon>
        <taxon>Dinosauria</taxon>
        <taxon>Saurischia</taxon>
        <taxon>Theropoda</taxon>
        <taxon>Coelurosauria</taxon>
        <taxon>Aves</taxon>
        <taxon>Neognathae</taxon>
        <taxon>Neoaves</taxon>
        <taxon>Telluraves</taxon>
        <taxon>Australaves</taxon>
        <taxon>Passeriformes</taxon>
        <taxon>Thamnophilidae</taxon>
        <taxon>Willisornis</taxon>
    </lineage>
</organism>